<dbReference type="CDD" id="cd06981">
    <property type="entry name" value="cupin_reut_a1446"/>
    <property type="match status" value="1"/>
</dbReference>
<proteinExistence type="predicted"/>
<dbReference type="InterPro" id="IPR011051">
    <property type="entry name" value="RmlC_Cupin_sf"/>
</dbReference>
<dbReference type="EMBL" id="CP046415">
    <property type="protein sequence ID" value="QGT78729.1"/>
    <property type="molecule type" value="Genomic_DNA"/>
</dbReference>
<evidence type="ECO:0000259" key="1">
    <source>
        <dbReference type="Pfam" id="PF07883"/>
    </source>
</evidence>
<dbReference type="Gene3D" id="2.60.120.10">
    <property type="entry name" value="Jelly Rolls"/>
    <property type="match status" value="1"/>
</dbReference>
<sequence>MIANLLKNLPEPLDEEWFETLAETEHVTVERIVSHGHSSPASGWYDQPRNEWVVVLKGRGVVAFEDGKEVTLGPGDHLSIPAHCRHRVAWTDPDQDTVWLAVHYD</sequence>
<accession>A0A6I6CX36</accession>
<dbReference type="InterPro" id="IPR013096">
    <property type="entry name" value="Cupin_2"/>
</dbReference>
<keyword evidence="3" id="KW-1185">Reference proteome</keyword>
<protein>
    <submittedName>
        <fullName evidence="2">Cupin domain-containing protein</fullName>
    </submittedName>
</protein>
<evidence type="ECO:0000313" key="2">
    <source>
        <dbReference type="EMBL" id="QGT78729.1"/>
    </source>
</evidence>
<reference evidence="2 3" key="1">
    <citation type="submission" date="2019-11" db="EMBL/GenBank/DDBJ databases">
        <authorList>
            <person name="Zhang J."/>
            <person name="Sun C."/>
        </authorList>
    </citation>
    <scope>NUCLEOTIDE SEQUENCE [LARGE SCALE GENOMIC DNA]</scope>
    <source>
        <strain evidence="3">sp2</strain>
    </source>
</reference>
<dbReference type="AlphaFoldDB" id="A0A6I6CX36"/>
<dbReference type="SUPFAM" id="SSF51182">
    <property type="entry name" value="RmlC-like cupins"/>
    <property type="match status" value="1"/>
</dbReference>
<dbReference type="Proteomes" id="UP000427716">
    <property type="component" value="Chromosome"/>
</dbReference>
<name>A0A6I6CX36_9GAMM</name>
<feature type="domain" description="Cupin type-2" evidence="1">
    <location>
        <begin position="43"/>
        <end position="102"/>
    </location>
</feature>
<dbReference type="InterPro" id="IPR014710">
    <property type="entry name" value="RmlC-like_jellyroll"/>
</dbReference>
<organism evidence="2 3">
    <name type="scientific">Guyparkeria halophila</name>
    <dbReference type="NCBI Taxonomy" id="47960"/>
    <lineage>
        <taxon>Bacteria</taxon>
        <taxon>Pseudomonadati</taxon>
        <taxon>Pseudomonadota</taxon>
        <taxon>Gammaproteobacteria</taxon>
        <taxon>Chromatiales</taxon>
        <taxon>Thioalkalibacteraceae</taxon>
        <taxon>Guyparkeria</taxon>
    </lineage>
</organism>
<gene>
    <name evidence="2" type="ORF">GM160_07345</name>
</gene>
<dbReference type="RefSeq" id="WP_156574244.1">
    <property type="nucleotide sequence ID" value="NZ_CP046415.1"/>
</dbReference>
<dbReference type="KEGG" id="ghl:GM160_07345"/>
<dbReference type="Pfam" id="PF07883">
    <property type="entry name" value="Cupin_2"/>
    <property type="match status" value="1"/>
</dbReference>
<evidence type="ECO:0000313" key="3">
    <source>
        <dbReference type="Proteomes" id="UP000427716"/>
    </source>
</evidence>